<dbReference type="OrthoDB" id="3286086at2"/>
<dbReference type="Proteomes" id="UP000319210">
    <property type="component" value="Unassembled WGS sequence"/>
</dbReference>
<sequence length="302" mass="33373">MAPSGSTLLSRAEHFIWLTARVLEQRRFEYHFLDGDPSTVETALDAYRNTDGGYGHALEPDLRGPVSQPLHTAAAVQVLDSIGRCAGQRVERIGRYLTAVSTRDGALPAVHPSLRGYPAAPFVPVVDSPPSDLLATGPVVGTLHRNGVWHAWLFRATDYCWETIERLDKTHPYEVLAALAFLEGVPDRSRARAAADRLGAVVREQRLVVTDPARTADFPVPEGYAPGEHHYVTDFARTPGALARRWFSDAEMDAGLDHLENRQQDDGGWPVDRRTWAPGTEVESRPRVTLDALLTLRAFGRL</sequence>
<keyword evidence="2" id="KW-1185">Reference proteome</keyword>
<name>A0A4Y3QZS9_STRCI</name>
<dbReference type="AlphaFoldDB" id="A0A4Y3QZS9"/>
<gene>
    <name evidence="1" type="ORF">SCA03_24990</name>
</gene>
<dbReference type="SUPFAM" id="SSF48239">
    <property type="entry name" value="Terpenoid cyclases/Protein prenyltransferases"/>
    <property type="match status" value="1"/>
</dbReference>
<dbReference type="Gene3D" id="1.50.10.20">
    <property type="match status" value="1"/>
</dbReference>
<evidence type="ECO:0000313" key="2">
    <source>
        <dbReference type="Proteomes" id="UP000319210"/>
    </source>
</evidence>
<dbReference type="EMBL" id="BJMM01000010">
    <property type="protein sequence ID" value="GEB49948.1"/>
    <property type="molecule type" value="Genomic_DNA"/>
</dbReference>
<proteinExistence type="predicted"/>
<accession>A0A4Y3QZS9</accession>
<protein>
    <recommendedName>
        <fullName evidence="3">Prenyltransferase</fullName>
    </recommendedName>
</protein>
<evidence type="ECO:0008006" key="3">
    <source>
        <dbReference type="Google" id="ProtNLM"/>
    </source>
</evidence>
<evidence type="ECO:0000313" key="1">
    <source>
        <dbReference type="EMBL" id="GEB49948.1"/>
    </source>
</evidence>
<dbReference type="InterPro" id="IPR008930">
    <property type="entry name" value="Terpenoid_cyclase/PrenylTrfase"/>
</dbReference>
<organism evidence="1 2">
    <name type="scientific">Streptomyces cacaoi</name>
    <dbReference type="NCBI Taxonomy" id="1898"/>
    <lineage>
        <taxon>Bacteria</taxon>
        <taxon>Bacillati</taxon>
        <taxon>Actinomycetota</taxon>
        <taxon>Actinomycetes</taxon>
        <taxon>Kitasatosporales</taxon>
        <taxon>Streptomycetaceae</taxon>
        <taxon>Streptomyces</taxon>
    </lineage>
</organism>
<reference evidence="1 2" key="1">
    <citation type="submission" date="2019-06" db="EMBL/GenBank/DDBJ databases">
        <title>Whole genome shotgun sequence of Streptomyces cacaoi subsp. cacaoi NBRC 12748.</title>
        <authorList>
            <person name="Hosoyama A."/>
            <person name="Uohara A."/>
            <person name="Ohji S."/>
            <person name="Ichikawa N."/>
        </authorList>
    </citation>
    <scope>NUCLEOTIDE SEQUENCE [LARGE SCALE GENOMIC DNA]</scope>
    <source>
        <strain evidence="1 2">NBRC 12748</strain>
    </source>
</reference>
<dbReference type="RefSeq" id="WP_030877196.1">
    <property type="nucleotide sequence ID" value="NZ_BJMM01000010.1"/>
</dbReference>
<comment type="caution">
    <text evidence="1">The sequence shown here is derived from an EMBL/GenBank/DDBJ whole genome shotgun (WGS) entry which is preliminary data.</text>
</comment>